<evidence type="ECO:0000313" key="2">
    <source>
        <dbReference type="Proteomes" id="UP000265520"/>
    </source>
</evidence>
<name>A0A392QXU6_9FABA</name>
<reference evidence="1 2" key="1">
    <citation type="journal article" date="2018" name="Front. Plant Sci.">
        <title>Red Clover (Trifolium pratense) and Zigzag Clover (T. medium) - A Picture of Genomic Similarities and Differences.</title>
        <authorList>
            <person name="Dluhosova J."/>
            <person name="Istvanek J."/>
            <person name="Nedelnik J."/>
            <person name="Repkova J."/>
        </authorList>
    </citation>
    <scope>NUCLEOTIDE SEQUENCE [LARGE SCALE GENOMIC DNA]</scope>
    <source>
        <strain evidence="2">cv. 10/8</strain>
        <tissue evidence="1">Leaf</tissue>
    </source>
</reference>
<sequence>LTKLDGCDYNWTTLSSGKHIGEDPFA</sequence>
<keyword evidence="2" id="KW-1185">Reference proteome</keyword>
<comment type="caution">
    <text evidence="1">The sequence shown here is derived from an EMBL/GenBank/DDBJ whole genome shotgun (WGS) entry which is preliminary data.</text>
</comment>
<proteinExistence type="predicted"/>
<accession>A0A392QXU6</accession>
<protein>
    <submittedName>
        <fullName evidence="1">Uncharacterized protein</fullName>
    </submittedName>
</protein>
<evidence type="ECO:0000313" key="1">
    <source>
        <dbReference type="EMBL" id="MCI28799.1"/>
    </source>
</evidence>
<organism evidence="1 2">
    <name type="scientific">Trifolium medium</name>
    <dbReference type="NCBI Taxonomy" id="97028"/>
    <lineage>
        <taxon>Eukaryota</taxon>
        <taxon>Viridiplantae</taxon>
        <taxon>Streptophyta</taxon>
        <taxon>Embryophyta</taxon>
        <taxon>Tracheophyta</taxon>
        <taxon>Spermatophyta</taxon>
        <taxon>Magnoliopsida</taxon>
        <taxon>eudicotyledons</taxon>
        <taxon>Gunneridae</taxon>
        <taxon>Pentapetalae</taxon>
        <taxon>rosids</taxon>
        <taxon>fabids</taxon>
        <taxon>Fabales</taxon>
        <taxon>Fabaceae</taxon>
        <taxon>Papilionoideae</taxon>
        <taxon>50 kb inversion clade</taxon>
        <taxon>NPAAA clade</taxon>
        <taxon>Hologalegina</taxon>
        <taxon>IRL clade</taxon>
        <taxon>Trifolieae</taxon>
        <taxon>Trifolium</taxon>
    </lineage>
</organism>
<dbReference type="AlphaFoldDB" id="A0A392QXU6"/>
<feature type="non-terminal residue" evidence="1">
    <location>
        <position position="1"/>
    </location>
</feature>
<dbReference type="EMBL" id="LXQA010168133">
    <property type="protein sequence ID" value="MCI28799.1"/>
    <property type="molecule type" value="Genomic_DNA"/>
</dbReference>
<dbReference type="Proteomes" id="UP000265520">
    <property type="component" value="Unassembled WGS sequence"/>
</dbReference>